<dbReference type="Proteomes" id="UP001383192">
    <property type="component" value="Unassembled WGS sequence"/>
</dbReference>
<keyword evidence="4" id="KW-0479">Metal-binding</keyword>
<dbReference type="GO" id="GO:1990304">
    <property type="term" value="C:MUB1-RAD6-UBR2 ubiquitin ligase complex"/>
    <property type="evidence" value="ECO:0007669"/>
    <property type="project" value="TreeGrafter"/>
</dbReference>
<feature type="compositionally biased region" description="Low complexity" evidence="8">
    <location>
        <begin position="811"/>
        <end position="828"/>
    </location>
</feature>
<dbReference type="SUPFAM" id="SSF144232">
    <property type="entry name" value="HIT/MYND zinc finger-like"/>
    <property type="match status" value="1"/>
</dbReference>
<feature type="region of interest" description="Disordered" evidence="8">
    <location>
        <begin position="948"/>
        <end position="968"/>
    </location>
</feature>
<feature type="compositionally biased region" description="Gly residues" evidence="8">
    <location>
        <begin position="265"/>
        <end position="274"/>
    </location>
</feature>
<feature type="compositionally biased region" description="Polar residues" evidence="8">
    <location>
        <begin position="714"/>
        <end position="726"/>
    </location>
</feature>
<dbReference type="EMBL" id="JAYKXP010000052">
    <property type="protein sequence ID" value="KAK7035485.1"/>
    <property type="molecule type" value="Genomic_DNA"/>
</dbReference>
<feature type="compositionally biased region" description="Basic residues" evidence="8">
    <location>
        <begin position="444"/>
        <end position="457"/>
    </location>
</feature>
<feature type="compositionally biased region" description="Low complexity" evidence="8">
    <location>
        <begin position="560"/>
        <end position="571"/>
    </location>
</feature>
<keyword evidence="5 7" id="KW-0863">Zinc-finger</keyword>
<dbReference type="GO" id="GO:0007163">
    <property type="term" value="P:establishment or maintenance of cell polarity"/>
    <property type="evidence" value="ECO:0007669"/>
    <property type="project" value="TreeGrafter"/>
</dbReference>
<evidence type="ECO:0000256" key="5">
    <source>
        <dbReference type="ARBA" id="ARBA00022771"/>
    </source>
</evidence>
<keyword evidence="6" id="KW-0862">Zinc</keyword>
<gene>
    <name evidence="10" type="ORF">VNI00_011778</name>
</gene>
<feature type="compositionally biased region" description="Polar residues" evidence="8">
    <location>
        <begin position="651"/>
        <end position="661"/>
    </location>
</feature>
<name>A0AAW0C9Q4_9AGAR</name>
<feature type="region of interest" description="Disordered" evidence="8">
    <location>
        <begin position="1090"/>
        <end position="1127"/>
    </location>
</feature>
<proteinExistence type="inferred from homology"/>
<feature type="compositionally biased region" description="Basic residues" evidence="8">
    <location>
        <begin position="283"/>
        <end position="295"/>
    </location>
</feature>
<comment type="caution">
    <text evidence="10">The sequence shown here is derived from an EMBL/GenBank/DDBJ whole genome shotgun (WGS) entry which is preliminary data.</text>
</comment>
<evidence type="ECO:0000256" key="3">
    <source>
        <dbReference type="ARBA" id="ARBA00022490"/>
    </source>
</evidence>
<dbReference type="InterPro" id="IPR051664">
    <property type="entry name" value="MYND-type_zinc_finger"/>
</dbReference>
<feature type="region of interest" description="Disordered" evidence="8">
    <location>
        <begin position="535"/>
        <end position="693"/>
    </location>
</feature>
<dbReference type="AlphaFoldDB" id="A0AAW0C9Q4"/>
<feature type="compositionally biased region" description="Polar residues" evidence="8">
    <location>
        <begin position="831"/>
        <end position="842"/>
    </location>
</feature>
<comment type="similarity">
    <text evidence="2">Belongs to the MUB1/samB family.</text>
</comment>
<evidence type="ECO:0000256" key="6">
    <source>
        <dbReference type="ARBA" id="ARBA00022833"/>
    </source>
</evidence>
<dbReference type="GO" id="GO:0008270">
    <property type="term" value="F:zinc ion binding"/>
    <property type="evidence" value="ECO:0007669"/>
    <property type="project" value="UniProtKB-KW"/>
</dbReference>
<sequence length="1127" mass="122119">MVIVKPAPSLRTPSSSLSLRSSRRLHPYRRPLAEEEDENVPVQYRPRYYDDDLLYLVLAAERRRVLQEVRNAEEDREENAEDGAMAMRALIALTSHLGGMRESNFAFPAQNKACVCITSQLYDRRALDTTSPLPLFNSLTHLAYLTSTSPRIREIMTMDGGLERLVRLLLDFCISPPPPENPSLFYGLAPPGSRAPKLVPTLNPATWDKHASYRFSLAFQCVVNIGVRGTEPIRSRVVQAGTLEVVGCILEAWLAHRQLGAGGHGGITGSGSGSGARETREQRHARRLARQMQQRHHNEQQRNEQDDELARALQRQMSHTETPATTTNHTGDTSISQDDQEHDNETASATSSTTASPVTSTRDRSGTLIAPPRRNNAHTRNETATYHNSTSHVRNNPHPSPSPSPAPSTDDDNDVDMSSSTSANASDADRSDASNNASPERRSVHAHPHVPVRRRGSRLTVTAAPTMNQITMNNPNGMGMEDNAHIVLTDDMPTGMIPGLDINIGEVGVGVVMDANDDLAMGAPPGAPGAMGLGVGDTGMGDVSLEESMSETEREERDTTPNTSVNNNTNTRRPILPPALGMGERSRSEEAVPSASSSTVLPTSQEDDGMLSVGTGTIRGRRDMPPDVTPRAAVVGLPPAPSTANSSSPSGDTTGPISRSGTLRGRPGPAQSLDDLLDLGTQPPPVRSRGDTIVPAQQPPITIAQIANNSPPLMNVNASPNQNQNMGRGIVRPSAPAPPGSQRTYPQPTPSPYRDEDVLLGLQLLAYLSKYPHVRQAFYKKRDGFHPVTAGLPVQPGPSRKKGKEKDRDGTSASGSASGSTSSASADSPNVEAQTQTQPKKQTNVFSLVEKFTFRPSSSHSDEGRVPQEIQYWAGVIMRNACRKDDSRGGIRQCANMLCGRWESYPREFAKCRRCRKAKYCGKECQSTAWSEGHRFWCSAKEVGVDEELPAPPPPSSSTALSVAERRAEQMRETVRRERAERGGRREEVEVLAALMMGNTQGQNVNMNVRLPPQFPLPSPPGNARRRGDREILADPAMYAEYLRTVLGGRPMPPEGAEGRRRAETVTGVHGTMVAGGRAMVIPPYIPGPGQVNHRVRGGDIPPPVPERNPARRGQSGEAGDESMDVS</sequence>
<evidence type="ECO:0000256" key="2">
    <source>
        <dbReference type="ARBA" id="ARBA00010655"/>
    </source>
</evidence>
<feature type="region of interest" description="Disordered" evidence="8">
    <location>
        <begin position="788"/>
        <end position="842"/>
    </location>
</feature>
<dbReference type="PROSITE" id="PS50865">
    <property type="entry name" value="ZF_MYND_2"/>
    <property type="match status" value="1"/>
</dbReference>
<dbReference type="PANTHER" id="PTHR47442:SF1">
    <property type="entry name" value="MYND-TYPE ZINC FINGER PROTEIN MUB1"/>
    <property type="match status" value="1"/>
</dbReference>
<protein>
    <recommendedName>
        <fullName evidence="9">MYND-type domain-containing protein</fullName>
    </recommendedName>
</protein>
<evidence type="ECO:0000256" key="7">
    <source>
        <dbReference type="PROSITE-ProRule" id="PRU00134"/>
    </source>
</evidence>
<feature type="region of interest" description="Disordered" evidence="8">
    <location>
        <begin position="1"/>
        <end position="23"/>
    </location>
</feature>
<accession>A0AAW0C9Q4</accession>
<evidence type="ECO:0000256" key="1">
    <source>
        <dbReference type="ARBA" id="ARBA00004496"/>
    </source>
</evidence>
<feature type="compositionally biased region" description="Basic and acidic residues" evidence="8">
    <location>
        <begin position="296"/>
        <end position="310"/>
    </location>
</feature>
<keyword evidence="11" id="KW-1185">Reference proteome</keyword>
<feature type="compositionally biased region" description="Low complexity" evidence="8">
    <location>
        <begin position="346"/>
        <end position="360"/>
    </location>
</feature>
<evidence type="ECO:0000259" key="9">
    <source>
        <dbReference type="PROSITE" id="PS50865"/>
    </source>
</evidence>
<feature type="compositionally biased region" description="Low complexity" evidence="8">
    <location>
        <begin position="1"/>
        <end position="20"/>
    </location>
</feature>
<evidence type="ECO:0000256" key="8">
    <source>
        <dbReference type="SAM" id="MobiDB-lite"/>
    </source>
</evidence>
<dbReference type="Pfam" id="PF01753">
    <property type="entry name" value="zf-MYND"/>
    <property type="match status" value="1"/>
</dbReference>
<evidence type="ECO:0000256" key="4">
    <source>
        <dbReference type="ARBA" id="ARBA00022723"/>
    </source>
</evidence>
<dbReference type="GO" id="GO:0006511">
    <property type="term" value="P:ubiquitin-dependent protein catabolic process"/>
    <property type="evidence" value="ECO:0007669"/>
    <property type="project" value="TreeGrafter"/>
</dbReference>
<feature type="compositionally biased region" description="Low complexity" evidence="8">
    <location>
        <begin position="320"/>
        <end position="330"/>
    </location>
</feature>
<feature type="compositionally biased region" description="Polar residues" evidence="8">
    <location>
        <begin position="382"/>
        <end position="394"/>
    </location>
</feature>
<comment type="subcellular location">
    <subcellularLocation>
        <location evidence="1">Cytoplasm</location>
    </subcellularLocation>
</comment>
<feature type="region of interest" description="Disordered" evidence="8">
    <location>
        <begin position="714"/>
        <end position="754"/>
    </location>
</feature>
<evidence type="ECO:0000313" key="10">
    <source>
        <dbReference type="EMBL" id="KAK7035485.1"/>
    </source>
</evidence>
<feature type="compositionally biased region" description="Polar residues" evidence="8">
    <location>
        <begin position="594"/>
        <end position="604"/>
    </location>
</feature>
<feature type="region of interest" description="Disordered" evidence="8">
    <location>
        <begin position="265"/>
        <end position="457"/>
    </location>
</feature>
<keyword evidence="3" id="KW-0963">Cytoplasm</keyword>
<dbReference type="GO" id="GO:0005737">
    <property type="term" value="C:cytoplasm"/>
    <property type="evidence" value="ECO:0007669"/>
    <property type="project" value="UniProtKB-SubCell"/>
</dbReference>
<dbReference type="Gene3D" id="6.10.140.2220">
    <property type="match status" value="1"/>
</dbReference>
<feature type="domain" description="MYND-type" evidence="9">
    <location>
        <begin position="896"/>
        <end position="938"/>
    </location>
</feature>
<organism evidence="10 11">
    <name type="scientific">Paramarasmius palmivorus</name>
    <dbReference type="NCBI Taxonomy" id="297713"/>
    <lineage>
        <taxon>Eukaryota</taxon>
        <taxon>Fungi</taxon>
        <taxon>Dikarya</taxon>
        <taxon>Basidiomycota</taxon>
        <taxon>Agaricomycotina</taxon>
        <taxon>Agaricomycetes</taxon>
        <taxon>Agaricomycetidae</taxon>
        <taxon>Agaricales</taxon>
        <taxon>Marasmiineae</taxon>
        <taxon>Marasmiaceae</taxon>
        <taxon>Paramarasmius</taxon>
    </lineage>
</organism>
<dbReference type="PANTHER" id="PTHR47442">
    <property type="entry name" value="MYND-TYPE ZINC FINGER PROTEIN MUB1"/>
    <property type="match status" value="1"/>
</dbReference>
<reference evidence="10 11" key="1">
    <citation type="submission" date="2024-01" db="EMBL/GenBank/DDBJ databases">
        <title>A draft genome for a cacao thread blight-causing isolate of Paramarasmius palmivorus.</title>
        <authorList>
            <person name="Baruah I.K."/>
            <person name="Bukari Y."/>
            <person name="Amoako-Attah I."/>
            <person name="Meinhardt L.W."/>
            <person name="Bailey B.A."/>
            <person name="Cohen S.P."/>
        </authorList>
    </citation>
    <scope>NUCLEOTIDE SEQUENCE [LARGE SCALE GENOMIC DNA]</scope>
    <source>
        <strain evidence="10 11">GH-12</strain>
    </source>
</reference>
<evidence type="ECO:0000313" key="11">
    <source>
        <dbReference type="Proteomes" id="UP001383192"/>
    </source>
</evidence>
<dbReference type="InterPro" id="IPR002893">
    <property type="entry name" value="Znf_MYND"/>
</dbReference>